<evidence type="ECO:0000313" key="3">
    <source>
        <dbReference type="EMBL" id="ATG74870.1"/>
    </source>
</evidence>
<keyword evidence="1" id="KW-0472">Membrane</keyword>
<evidence type="ECO:0000256" key="1">
    <source>
        <dbReference type="SAM" id="Phobius"/>
    </source>
</evidence>
<reference evidence="4" key="1">
    <citation type="submission" date="2015-09" db="EMBL/GenBank/DDBJ databases">
        <authorList>
            <person name="Shao Z."/>
            <person name="Wang L."/>
        </authorList>
    </citation>
    <scope>NUCLEOTIDE SEQUENCE [LARGE SCALE GENOMIC DNA]</scope>
    <source>
        <strain evidence="4">F13-1</strain>
    </source>
</reference>
<proteinExistence type="predicted"/>
<evidence type="ECO:0000256" key="2">
    <source>
        <dbReference type="SAM" id="SignalP"/>
    </source>
</evidence>
<keyword evidence="1" id="KW-1133">Transmembrane helix</keyword>
<dbReference type="KEGG" id="zdf:AN401_14230"/>
<sequence>MAGRMSRLWLVALLAPVLAKAAEQESRWLSNTFRIDPSISAVTLFIEREDDSTPVVLIRPDGSKYYYQRHPDTISWASTASRDIITLWQPEPGPWQATGRISAERGLSLVSPFRLQLAPLPARLYRQEIIKLDAELSHEGTRLDAAYYLEGLSLTAQLVGRRDADTDPFALAPRVIGVFADDGTGLDAYPGDGRLTAEVLVDALPGPYLFQAQTTNQVLARTHEQELLVYPTPLSLRMTTPNEDGSWQMLLEVDSELQPDSLVVTGTLTNPLEQSIAVSGSGRVIELPPAVQPGNYRWQGRAFATTREGREVQFQLPEQVIRVSPPLAATTPAAPPSFWLSWPVLGGISAAVSALLLVAIWRWRRKARGRKVSGKKAAGG</sequence>
<dbReference type="AlphaFoldDB" id="A0A291HRS7"/>
<accession>A0A291HRS7</accession>
<protein>
    <recommendedName>
        <fullName evidence="5">TIGR03503 family protein</fullName>
    </recommendedName>
</protein>
<organism evidence="3 4">
    <name type="scientific">Zobellella denitrificans</name>
    <dbReference type="NCBI Taxonomy" id="347534"/>
    <lineage>
        <taxon>Bacteria</taxon>
        <taxon>Pseudomonadati</taxon>
        <taxon>Pseudomonadota</taxon>
        <taxon>Gammaproteobacteria</taxon>
        <taxon>Aeromonadales</taxon>
        <taxon>Aeromonadaceae</taxon>
        <taxon>Zobellella</taxon>
    </lineage>
</organism>
<keyword evidence="1" id="KW-0812">Transmembrane</keyword>
<keyword evidence="4" id="KW-1185">Reference proteome</keyword>
<dbReference type="EMBL" id="CP012621">
    <property type="protein sequence ID" value="ATG74870.1"/>
    <property type="molecule type" value="Genomic_DNA"/>
</dbReference>
<evidence type="ECO:0008006" key="5">
    <source>
        <dbReference type="Google" id="ProtNLM"/>
    </source>
</evidence>
<gene>
    <name evidence="3" type="ORF">AN401_14230</name>
</gene>
<evidence type="ECO:0000313" key="4">
    <source>
        <dbReference type="Proteomes" id="UP000217763"/>
    </source>
</evidence>
<feature type="chain" id="PRO_5011973748" description="TIGR03503 family protein" evidence="2">
    <location>
        <begin position="22"/>
        <end position="380"/>
    </location>
</feature>
<feature type="signal peptide" evidence="2">
    <location>
        <begin position="1"/>
        <end position="21"/>
    </location>
</feature>
<feature type="transmembrane region" description="Helical" evidence="1">
    <location>
        <begin position="339"/>
        <end position="361"/>
    </location>
</feature>
<name>A0A291HRS7_9GAMM</name>
<keyword evidence="2" id="KW-0732">Signal</keyword>
<dbReference type="Proteomes" id="UP000217763">
    <property type="component" value="Chromosome"/>
</dbReference>